<reference evidence="3 5" key="2">
    <citation type="submission" date="2017-06" db="EMBL/GenBank/DDBJ databases">
        <authorList>
            <consortium name="Pathogen Informatics"/>
        </authorList>
    </citation>
    <scope>NUCLEOTIDE SEQUENCE [LARGE SCALE GENOMIC DNA]</scope>
    <source>
        <strain evidence="3 5">NCTC13015</strain>
    </source>
</reference>
<dbReference type="Gene3D" id="6.10.320.10">
    <property type="match status" value="1"/>
</dbReference>
<keyword evidence="4" id="KW-1185">Reference proteome</keyword>
<dbReference type="CDD" id="cd12208">
    <property type="entry name" value="DIP1984-like"/>
    <property type="match status" value="1"/>
</dbReference>
<organism evidence="2 4">
    <name type="scientific">Corynebacterium imitans</name>
    <dbReference type="NCBI Taxonomy" id="156978"/>
    <lineage>
        <taxon>Bacteria</taxon>
        <taxon>Bacillati</taxon>
        <taxon>Actinomycetota</taxon>
        <taxon>Actinomycetes</taxon>
        <taxon>Mycobacteriales</taxon>
        <taxon>Corynebacteriaceae</taxon>
        <taxon>Corynebacterium</taxon>
    </lineage>
</organism>
<dbReference type="RefSeq" id="WP_038592780.1">
    <property type="nucleotide sequence ID" value="NZ_CP009211.1"/>
</dbReference>
<name>A0A076NLR9_9CORY</name>
<dbReference type="AlphaFoldDB" id="A0A076NLR9"/>
<dbReference type="Pfam" id="PF20935">
    <property type="entry name" value="DUF6847"/>
    <property type="match status" value="1"/>
</dbReference>
<evidence type="ECO:0000256" key="1">
    <source>
        <dbReference type="SAM" id="Coils"/>
    </source>
</evidence>
<evidence type="ECO:0000313" key="2">
    <source>
        <dbReference type="EMBL" id="AIJ34318.1"/>
    </source>
</evidence>
<dbReference type="Proteomes" id="UP000215374">
    <property type="component" value="Chromosome 1"/>
</dbReference>
<dbReference type="NCBIfam" id="NF038048">
    <property type="entry name" value="DIP1984_fam"/>
    <property type="match status" value="1"/>
</dbReference>
<dbReference type="InterPro" id="IPR047741">
    <property type="entry name" value="DIP1984-like"/>
</dbReference>
<dbReference type="eggNOG" id="ENOG5032S2G">
    <property type="taxonomic scope" value="Bacteria"/>
</dbReference>
<evidence type="ECO:0000313" key="5">
    <source>
        <dbReference type="Proteomes" id="UP000215374"/>
    </source>
</evidence>
<dbReference type="EMBL" id="CP009211">
    <property type="protein sequence ID" value="AIJ34318.1"/>
    <property type="molecule type" value="Genomic_DNA"/>
</dbReference>
<evidence type="ECO:0000313" key="4">
    <source>
        <dbReference type="Proteomes" id="UP000028780"/>
    </source>
</evidence>
<dbReference type="OrthoDB" id="3730241at2"/>
<keyword evidence="1" id="KW-0175">Coiled coil</keyword>
<dbReference type="HOGENOM" id="CLU_119822_0_0_11"/>
<dbReference type="EMBL" id="LT906467">
    <property type="protein sequence ID" value="SNV84820.1"/>
    <property type="molecule type" value="Genomic_DNA"/>
</dbReference>
<reference evidence="2 4" key="1">
    <citation type="submission" date="2014-08" db="EMBL/GenBank/DDBJ databases">
        <title>Complete genome sequence of Corynebacterium imitans DSM 44264, isolated from a five-month-old boy with suspected pharyngeal diphtheria.</title>
        <authorList>
            <person name="Mollmann S."/>
            <person name="Albersmeier A."/>
            <person name="Ruckert C."/>
            <person name="Tauch A."/>
        </authorList>
    </citation>
    <scope>NUCLEOTIDE SEQUENCE [LARGE SCALE GENOMIC DNA]</scope>
    <source>
        <strain evidence="2 4">DSM 44264</strain>
    </source>
</reference>
<evidence type="ECO:0008006" key="6">
    <source>
        <dbReference type="Google" id="ProtNLM"/>
    </source>
</evidence>
<sequence>MLLAEALAQRAEAQHRLDELRSRLVEQARVQEGDEPAEDPAELLKEAAHVLEQIEVLVRRINHTNSVTPFEGDATLTDAIARRDALVRAGRFYSAVADSATARMDRYSRSEVRYVPTVDAAALRKMADAASKEYRQLDTKIQQLNWSTELR</sequence>
<accession>A0A076NLR9</accession>
<gene>
    <name evidence="2" type="ORF">CIMIT_10880</name>
    <name evidence="3" type="ORF">SAMEA4535761_02234</name>
</gene>
<protein>
    <recommendedName>
        <fullName evidence="6">Septicolysin</fullName>
    </recommendedName>
</protein>
<dbReference type="KEGG" id="cii:CIMIT_10880"/>
<proteinExistence type="predicted"/>
<feature type="coiled-coil region" evidence="1">
    <location>
        <begin position="3"/>
        <end position="30"/>
    </location>
</feature>
<dbReference type="Proteomes" id="UP000028780">
    <property type="component" value="Chromosome"/>
</dbReference>
<evidence type="ECO:0000313" key="3">
    <source>
        <dbReference type="EMBL" id="SNV84820.1"/>
    </source>
</evidence>